<accession>A0AA38FVQ3</accession>
<gene>
    <name evidence="1" type="ORF">KI387_026342</name>
</gene>
<feature type="non-terminal residue" evidence="1">
    <location>
        <position position="93"/>
    </location>
</feature>
<comment type="caution">
    <text evidence="1">The sequence shown here is derived from an EMBL/GenBank/DDBJ whole genome shotgun (WGS) entry which is preliminary data.</text>
</comment>
<proteinExistence type="predicted"/>
<sequence length="93" mass="9719">MHLGEKGALSSSASRAQLQASVTSVLPPFPLGAARHVLVGDPQHCPATVISQAAGMLQYSRSFFFGVLPTSRLSNYNVICSVSTASSIRDSPS</sequence>
<name>A0AA38FVQ3_TAXCH</name>
<reference evidence="1 2" key="1">
    <citation type="journal article" date="2021" name="Nat. Plants">
        <title>The Taxus genome provides insights into paclitaxel biosynthesis.</title>
        <authorList>
            <person name="Xiong X."/>
            <person name="Gou J."/>
            <person name="Liao Q."/>
            <person name="Li Y."/>
            <person name="Zhou Q."/>
            <person name="Bi G."/>
            <person name="Li C."/>
            <person name="Du R."/>
            <person name="Wang X."/>
            <person name="Sun T."/>
            <person name="Guo L."/>
            <person name="Liang H."/>
            <person name="Lu P."/>
            <person name="Wu Y."/>
            <person name="Zhang Z."/>
            <person name="Ro D.K."/>
            <person name="Shang Y."/>
            <person name="Huang S."/>
            <person name="Yan J."/>
        </authorList>
    </citation>
    <scope>NUCLEOTIDE SEQUENCE [LARGE SCALE GENOMIC DNA]</scope>
    <source>
        <strain evidence="1">Ta-2019</strain>
    </source>
</reference>
<dbReference type="Proteomes" id="UP000824469">
    <property type="component" value="Unassembled WGS sequence"/>
</dbReference>
<dbReference type="EMBL" id="JAHRHJ020000006">
    <property type="protein sequence ID" value="KAH9311307.1"/>
    <property type="molecule type" value="Genomic_DNA"/>
</dbReference>
<keyword evidence="2" id="KW-1185">Reference proteome</keyword>
<dbReference type="AlphaFoldDB" id="A0AA38FVQ3"/>
<evidence type="ECO:0000313" key="1">
    <source>
        <dbReference type="EMBL" id="KAH9311307.1"/>
    </source>
</evidence>
<protein>
    <submittedName>
        <fullName evidence="1">Uncharacterized protein</fullName>
    </submittedName>
</protein>
<organism evidence="1 2">
    <name type="scientific">Taxus chinensis</name>
    <name type="common">Chinese yew</name>
    <name type="synonym">Taxus wallichiana var. chinensis</name>
    <dbReference type="NCBI Taxonomy" id="29808"/>
    <lineage>
        <taxon>Eukaryota</taxon>
        <taxon>Viridiplantae</taxon>
        <taxon>Streptophyta</taxon>
        <taxon>Embryophyta</taxon>
        <taxon>Tracheophyta</taxon>
        <taxon>Spermatophyta</taxon>
        <taxon>Pinopsida</taxon>
        <taxon>Pinidae</taxon>
        <taxon>Conifers II</taxon>
        <taxon>Cupressales</taxon>
        <taxon>Taxaceae</taxon>
        <taxon>Taxus</taxon>
    </lineage>
</organism>
<evidence type="ECO:0000313" key="2">
    <source>
        <dbReference type="Proteomes" id="UP000824469"/>
    </source>
</evidence>